<feature type="compositionally biased region" description="Basic and acidic residues" evidence="1">
    <location>
        <begin position="23"/>
        <end position="37"/>
    </location>
</feature>
<name>A0A9Q8PE49_PASFU</name>
<dbReference type="AlphaFoldDB" id="A0A9Q8PE49"/>
<reference evidence="2" key="1">
    <citation type="submission" date="2021-12" db="EMBL/GenBank/DDBJ databases">
        <authorList>
            <person name="Zaccaron A."/>
            <person name="Stergiopoulos I."/>
        </authorList>
    </citation>
    <scope>NUCLEOTIDE SEQUENCE</scope>
    <source>
        <strain evidence="2">Race5_Kim</strain>
    </source>
</reference>
<sequence length="297" mass="32773">MDPRKRKSSGLGDDSAGESSATRVREAQYTRAQDIHRMAQSMPESSYPNAQGRFQSGPDHAPRITPDEMQDVINQSLQSPLALTYYNRLGATPLEQVSLDATPLEQVSAHDLAQTLLNRMASGHMLKQAMRERLHEMTRPEPSALQPPTIPELQSQMYAPTYSFPSSGSISAIPQVVMANSAVETNTQIPGQMYASQSNSAIPPAFTMTTPLANQPQFPTYPSGNPGHPLPQGSNTPNDSPMAMTALTGCQDTSTIAPVDPRGTCRFCITHRKLWRQWNACFCRRPYEWKCGHEHPH</sequence>
<dbReference type="RefSeq" id="XP_047765145.1">
    <property type="nucleotide sequence ID" value="XM_047910313.1"/>
</dbReference>
<organism evidence="2 3">
    <name type="scientific">Passalora fulva</name>
    <name type="common">Tomato leaf mold</name>
    <name type="synonym">Cladosporium fulvum</name>
    <dbReference type="NCBI Taxonomy" id="5499"/>
    <lineage>
        <taxon>Eukaryota</taxon>
        <taxon>Fungi</taxon>
        <taxon>Dikarya</taxon>
        <taxon>Ascomycota</taxon>
        <taxon>Pezizomycotina</taxon>
        <taxon>Dothideomycetes</taxon>
        <taxon>Dothideomycetidae</taxon>
        <taxon>Mycosphaerellales</taxon>
        <taxon>Mycosphaerellaceae</taxon>
        <taxon>Fulvia</taxon>
    </lineage>
</organism>
<dbReference type="EMBL" id="CP090170">
    <property type="protein sequence ID" value="UJO20779.1"/>
    <property type="molecule type" value="Genomic_DNA"/>
</dbReference>
<dbReference type="Proteomes" id="UP000756132">
    <property type="component" value="Chromosome 8"/>
</dbReference>
<keyword evidence="3" id="KW-1185">Reference proteome</keyword>
<evidence type="ECO:0000313" key="2">
    <source>
        <dbReference type="EMBL" id="UJO20779.1"/>
    </source>
</evidence>
<gene>
    <name evidence="2" type="ORF">CLAFUR5_11165</name>
</gene>
<feature type="region of interest" description="Disordered" evidence="1">
    <location>
        <begin position="217"/>
        <end position="245"/>
    </location>
</feature>
<reference evidence="2" key="2">
    <citation type="journal article" date="2022" name="Microb. Genom.">
        <title>A chromosome-scale genome assembly of the tomato pathogen Cladosporium fulvum reveals a compartmentalized genome architecture and the presence of a dispensable chromosome.</title>
        <authorList>
            <person name="Zaccaron A.Z."/>
            <person name="Chen L.H."/>
            <person name="Samaras A."/>
            <person name="Stergiopoulos I."/>
        </authorList>
    </citation>
    <scope>NUCLEOTIDE SEQUENCE</scope>
    <source>
        <strain evidence="2">Race5_Kim</strain>
    </source>
</reference>
<feature type="compositionally biased region" description="Polar residues" evidence="1">
    <location>
        <begin position="42"/>
        <end position="54"/>
    </location>
</feature>
<protein>
    <submittedName>
        <fullName evidence="2">Uncharacterized protein</fullName>
    </submittedName>
</protein>
<evidence type="ECO:0000256" key="1">
    <source>
        <dbReference type="SAM" id="MobiDB-lite"/>
    </source>
</evidence>
<accession>A0A9Q8PE49</accession>
<dbReference type="KEGG" id="ffu:CLAFUR5_11165"/>
<feature type="region of interest" description="Disordered" evidence="1">
    <location>
        <begin position="1"/>
        <end position="61"/>
    </location>
</feature>
<proteinExistence type="predicted"/>
<dbReference type="GeneID" id="71991043"/>
<evidence type="ECO:0000313" key="3">
    <source>
        <dbReference type="Proteomes" id="UP000756132"/>
    </source>
</evidence>